<dbReference type="AlphaFoldDB" id="A0A5J4R065"/>
<proteinExistence type="predicted"/>
<dbReference type="InterPro" id="IPR041657">
    <property type="entry name" value="HTH_17"/>
</dbReference>
<evidence type="ECO:0000313" key="2">
    <source>
        <dbReference type="EMBL" id="KAA6326754.1"/>
    </source>
</evidence>
<accession>A0A5J4R065</accession>
<evidence type="ECO:0000259" key="1">
    <source>
        <dbReference type="Pfam" id="PF12728"/>
    </source>
</evidence>
<protein>
    <recommendedName>
        <fullName evidence="1">Helix-turn-helix domain-containing protein</fullName>
    </recommendedName>
</protein>
<sequence length="118" mass="13631">MNNEIITFEKLPEAIGYLIGKVEALERTLQCKNEQTVIPATRWLNIDELKEYLPDRPAKATIYGWVCGRQIPHHKGGKKLRFLQSEIDEWLATGKRKSESELTAEAENYCKIKKVTKQ</sequence>
<comment type="caution">
    <text evidence="2">The sequence shown here is derived from an EMBL/GenBank/DDBJ whole genome shotgun (WGS) entry which is preliminary data.</text>
</comment>
<name>A0A5J4R065_9ZZZZ</name>
<feature type="domain" description="Helix-turn-helix" evidence="1">
    <location>
        <begin position="43"/>
        <end position="93"/>
    </location>
</feature>
<reference evidence="2" key="1">
    <citation type="submission" date="2019-03" db="EMBL/GenBank/DDBJ databases">
        <title>Single cell metagenomics reveals metabolic interactions within the superorganism composed of flagellate Streblomastix strix and complex community of Bacteroidetes bacteria on its surface.</title>
        <authorList>
            <person name="Treitli S.C."/>
            <person name="Kolisko M."/>
            <person name="Husnik F."/>
            <person name="Keeling P."/>
            <person name="Hampl V."/>
        </authorList>
    </citation>
    <scope>NUCLEOTIDE SEQUENCE</scope>
    <source>
        <strain evidence="2">STM</strain>
    </source>
</reference>
<organism evidence="2">
    <name type="scientific">termite gut metagenome</name>
    <dbReference type="NCBI Taxonomy" id="433724"/>
    <lineage>
        <taxon>unclassified sequences</taxon>
        <taxon>metagenomes</taxon>
        <taxon>organismal metagenomes</taxon>
    </lineage>
</organism>
<gene>
    <name evidence="2" type="ORF">EZS27_024179</name>
</gene>
<dbReference type="EMBL" id="SNRY01002109">
    <property type="protein sequence ID" value="KAA6326754.1"/>
    <property type="molecule type" value="Genomic_DNA"/>
</dbReference>
<dbReference type="Pfam" id="PF12728">
    <property type="entry name" value="HTH_17"/>
    <property type="match status" value="1"/>
</dbReference>